<protein>
    <submittedName>
        <fullName evidence="4">XdhC family protein</fullName>
    </submittedName>
</protein>
<dbReference type="InterPro" id="IPR052698">
    <property type="entry name" value="MoCofactor_Util/Proc"/>
</dbReference>
<feature type="region of interest" description="Disordered" evidence="1">
    <location>
        <begin position="362"/>
        <end position="382"/>
    </location>
</feature>
<accession>A0ABD5NCH6</accession>
<evidence type="ECO:0000259" key="2">
    <source>
        <dbReference type="Pfam" id="PF02625"/>
    </source>
</evidence>
<dbReference type="Gene3D" id="3.40.50.720">
    <property type="entry name" value="NAD(P)-binding Rossmann-like Domain"/>
    <property type="match status" value="1"/>
</dbReference>
<dbReference type="Pfam" id="PF02625">
    <property type="entry name" value="XdhC_CoxI"/>
    <property type="match status" value="1"/>
</dbReference>
<evidence type="ECO:0000259" key="3">
    <source>
        <dbReference type="Pfam" id="PF13478"/>
    </source>
</evidence>
<dbReference type="GeneID" id="69117293"/>
<dbReference type="PANTHER" id="PTHR30388:SF6">
    <property type="entry name" value="XANTHINE DEHYDROGENASE SUBUNIT A-RELATED"/>
    <property type="match status" value="1"/>
</dbReference>
<reference evidence="4 5" key="1">
    <citation type="journal article" date="2019" name="Int. J. Syst. Evol. Microbiol.">
        <title>The Global Catalogue of Microorganisms (GCM) 10K type strain sequencing project: providing services to taxonomists for standard genome sequencing and annotation.</title>
        <authorList>
            <consortium name="The Broad Institute Genomics Platform"/>
            <consortium name="The Broad Institute Genome Sequencing Center for Infectious Disease"/>
            <person name="Wu L."/>
            <person name="Ma J."/>
        </authorList>
    </citation>
    <scope>NUCLEOTIDE SEQUENCE [LARGE SCALE GENOMIC DNA]</scope>
    <source>
        <strain evidence="4 5">CGMCC 1.12562</strain>
    </source>
</reference>
<organism evidence="4 5">
    <name type="scientific">Halobacterium litoreum</name>
    <dbReference type="NCBI Taxonomy" id="2039234"/>
    <lineage>
        <taxon>Archaea</taxon>
        <taxon>Methanobacteriati</taxon>
        <taxon>Methanobacteriota</taxon>
        <taxon>Stenosarchaea group</taxon>
        <taxon>Halobacteria</taxon>
        <taxon>Halobacteriales</taxon>
        <taxon>Halobacteriaceae</taxon>
        <taxon>Halobacterium</taxon>
    </lineage>
</organism>
<dbReference type="PANTHER" id="PTHR30388">
    <property type="entry name" value="ALDEHYDE OXIDOREDUCTASE MOLYBDENUM COFACTOR ASSEMBLY PROTEIN"/>
    <property type="match status" value="1"/>
</dbReference>
<dbReference type="Pfam" id="PF13478">
    <property type="entry name" value="XdhC_C"/>
    <property type="match status" value="1"/>
</dbReference>
<sequence>MDRDDPWSVTDRDLHDRLAALRDADATAAVATVVDVEGSAYRRPGAKLVAPGDDDALGAITAGCLEGPVASLAADARESGTAAVETFDLMDGDEWGLGLGCNGVIDVLVEPLDDSFDPLLAALDDGESAAVLTAIASDDPDVPLGARTVVTADGEDAGDDRSGLPDGALADLRDAAAEARESGTSGVVTVERAAGDLRVFVDGVEPTPDLVLFGSQNDVHPVARVGADAGFRVTVASARGARADTDQFPNAHRVVGTHPTEIGDALDRPSRAHVVLMSHNLVDDQLALEHLLTETDVPYVGLMGPRERFEELREALADDGVTLTPDQLDRVSTPVGLDLGDGSPTGIALSIVSEALAVANDAEGGRLRDQSGPIHPRTDPTP</sequence>
<evidence type="ECO:0000313" key="4">
    <source>
        <dbReference type="EMBL" id="MFC3476791.1"/>
    </source>
</evidence>
<dbReference type="RefSeq" id="WP_232572067.1">
    <property type="nucleotide sequence ID" value="NZ_CP089466.1"/>
</dbReference>
<evidence type="ECO:0000256" key="1">
    <source>
        <dbReference type="SAM" id="MobiDB-lite"/>
    </source>
</evidence>
<dbReference type="Proteomes" id="UP001595660">
    <property type="component" value="Unassembled WGS sequence"/>
</dbReference>
<proteinExistence type="predicted"/>
<dbReference type="InterPro" id="IPR027051">
    <property type="entry name" value="XdhC_Rossmann_dom"/>
</dbReference>
<name>A0ABD5NCH6_9EURY</name>
<dbReference type="InterPro" id="IPR003777">
    <property type="entry name" value="XdhC_CoxI"/>
</dbReference>
<evidence type="ECO:0000313" key="5">
    <source>
        <dbReference type="Proteomes" id="UP001595660"/>
    </source>
</evidence>
<comment type="caution">
    <text evidence="4">The sequence shown here is derived from an EMBL/GenBank/DDBJ whole genome shotgun (WGS) entry which is preliminary data.</text>
</comment>
<feature type="domain" description="XdhC Rossmann" evidence="3">
    <location>
        <begin position="210"/>
        <end position="354"/>
    </location>
</feature>
<gene>
    <name evidence="4" type="ORF">ACFOKC_03535</name>
</gene>
<dbReference type="EMBL" id="JBHRWN010000002">
    <property type="protein sequence ID" value="MFC3476791.1"/>
    <property type="molecule type" value="Genomic_DNA"/>
</dbReference>
<keyword evidence="5" id="KW-1185">Reference proteome</keyword>
<dbReference type="AlphaFoldDB" id="A0ABD5NCH6"/>
<feature type="domain" description="XdhC- CoxI" evidence="2">
    <location>
        <begin position="22"/>
        <end position="88"/>
    </location>
</feature>